<dbReference type="EMBL" id="JAYMGO010000023">
    <property type="protein sequence ID" value="KAL1249410.1"/>
    <property type="molecule type" value="Genomic_DNA"/>
</dbReference>
<keyword evidence="2" id="KW-1185">Reference proteome</keyword>
<evidence type="ECO:0000313" key="1">
    <source>
        <dbReference type="EMBL" id="KAL1249410.1"/>
    </source>
</evidence>
<dbReference type="Proteomes" id="UP001558613">
    <property type="component" value="Unassembled WGS sequence"/>
</dbReference>
<comment type="caution">
    <text evidence="1">The sequence shown here is derived from an EMBL/GenBank/DDBJ whole genome shotgun (WGS) entry which is preliminary data.</text>
</comment>
<reference evidence="1 2" key="1">
    <citation type="submission" date="2023-09" db="EMBL/GenBank/DDBJ databases">
        <authorList>
            <person name="Wang M."/>
        </authorList>
    </citation>
    <scope>NUCLEOTIDE SEQUENCE [LARGE SCALE GENOMIC DNA]</scope>
    <source>
        <strain evidence="1">GT-2023</strain>
        <tissue evidence="1">Liver</tissue>
    </source>
</reference>
<organism evidence="1 2">
    <name type="scientific">Cirrhinus molitorella</name>
    <name type="common">mud carp</name>
    <dbReference type="NCBI Taxonomy" id="172907"/>
    <lineage>
        <taxon>Eukaryota</taxon>
        <taxon>Metazoa</taxon>
        <taxon>Chordata</taxon>
        <taxon>Craniata</taxon>
        <taxon>Vertebrata</taxon>
        <taxon>Euteleostomi</taxon>
        <taxon>Actinopterygii</taxon>
        <taxon>Neopterygii</taxon>
        <taxon>Teleostei</taxon>
        <taxon>Ostariophysi</taxon>
        <taxon>Cypriniformes</taxon>
        <taxon>Cyprinidae</taxon>
        <taxon>Labeoninae</taxon>
        <taxon>Labeonini</taxon>
        <taxon>Cirrhinus</taxon>
    </lineage>
</organism>
<evidence type="ECO:0008006" key="3">
    <source>
        <dbReference type="Google" id="ProtNLM"/>
    </source>
</evidence>
<protein>
    <recommendedName>
        <fullName evidence="3">PiggyBac transposable element-derived protein domain-containing protein</fullName>
    </recommendedName>
</protein>
<proteinExistence type="predicted"/>
<gene>
    <name evidence="1" type="ORF">QQF64_020415</name>
</gene>
<sequence length="112" mass="12468">MIDLIVSMTNLHERRTMSNWTGVDSTDLRAYKGLMILAGIYRSRGESTRCLWDDHSGPAETSSSQRGQVCAHQIPVGNVDASPSPPLQPGKDVTVDEQLVPFKGRCSFWEYI</sequence>
<name>A0ABR3L941_9TELE</name>
<evidence type="ECO:0000313" key="2">
    <source>
        <dbReference type="Proteomes" id="UP001558613"/>
    </source>
</evidence>
<accession>A0ABR3L941</accession>